<evidence type="ECO:0000313" key="1">
    <source>
        <dbReference type="EMBL" id="MBC8563657.1"/>
    </source>
</evidence>
<name>A0ABR7N4U4_9FIRM</name>
<sequence>MQIKNVNKQLTEYTTDQINHTIALYIMKKCCEDGKISRAAYEKMTRKYENKILEKNNR</sequence>
<proteinExistence type="predicted"/>
<protein>
    <submittedName>
        <fullName evidence="1">Uncharacterized protein</fullName>
    </submittedName>
</protein>
<dbReference type="EMBL" id="JACRSX010000036">
    <property type="protein sequence ID" value="MBC8563657.1"/>
    <property type="molecule type" value="Genomic_DNA"/>
</dbReference>
<organism evidence="1 2">
    <name type="scientific">Jutongia huaianensis</name>
    <dbReference type="NCBI Taxonomy" id="2763668"/>
    <lineage>
        <taxon>Bacteria</taxon>
        <taxon>Bacillati</taxon>
        <taxon>Bacillota</taxon>
        <taxon>Clostridia</taxon>
        <taxon>Lachnospirales</taxon>
        <taxon>Lachnospiraceae</taxon>
        <taxon>Jutongia</taxon>
    </lineage>
</organism>
<gene>
    <name evidence="1" type="ORF">H8704_13725</name>
</gene>
<evidence type="ECO:0000313" key="2">
    <source>
        <dbReference type="Proteomes" id="UP000606193"/>
    </source>
</evidence>
<accession>A0ABR7N4U4</accession>
<keyword evidence="2" id="KW-1185">Reference proteome</keyword>
<comment type="caution">
    <text evidence="1">The sequence shown here is derived from an EMBL/GenBank/DDBJ whole genome shotgun (WGS) entry which is preliminary data.</text>
</comment>
<dbReference type="Proteomes" id="UP000606193">
    <property type="component" value="Unassembled WGS sequence"/>
</dbReference>
<dbReference type="RefSeq" id="WP_249298643.1">
    <property type="nucleotide sequence ID" value="NZ_JACRSX010000036.1"/>
</dbReference>
<reference evidence="1 2" key="1">
    <citation type="submission" date="2020-08" db="EMBL/GenBank/DDBJ databases">
        <title>Genome public.</title>
        <authorList>
            <person name="Liu C."/>
            <person name="Sun Q."/>
        </authorList>
    </citation>
    <scope>NUCLEOTIDE SEQUENCE [LARGE SCALE GENOMIC DNA]</scope>
    <source>
        <strain evidence="1 2">NSJ-37</strain>
    </source>
</reference>